<name>A0A226DKE5_FOLCA</name>
<dbReference type="EMBL" id="LNIX01000016">
    <property type="protein sequence ID" value="OXA46022.1"/>
    <property type="molecule type" value="Genomic_DNA"/>
</dbReference>
<feature type="transmembrane region" description="Helical" evidence="1">
    <location>
        <begin position="71"/>
        <end position="92"/>
    </location>
</feature>
<sequence>MASALSSPFDKTSWTFLRTSFIMIVTILIALRRKAISDEVFIVLGISIESSVLPSPRFYESTVRREEGSSIGIYTIVAIWILLVGTILTNWYKTWFTMEMIIPTKYQSPWERVMDVEGIQVLMPLWLLEDNQYDTPPLAGGAQYRFFYFEILLRCKQIAEQSTASKRLIAYRNKAKGLLEILLRRFRLDEYLMPLKKTTFSDPDIDDKSALLDKTAFQDLPIQPVEYDEADSYDIVKRLSRCGKVALLESKENIARITTFLNDNKERIAFASGGGDTFFTTYAGWVLPPVRESYPEKRLKVMMSSAISAHWEYWYKRWKPDRLLDHFANWTHPRVETVSKLGFSSKITSGFYVCGISLGISTAVLVGEIMRYKLIGIFTYWVYKLFTC</sequence>
<keyword evidence="1" id="KW-0812">Transmembrane</keyword>
<keyword evidence="3" id="KW-1185">Reference proteome</keyword>
<reference evidence="2 3" key="1">
    <citation type="submission" date="2015-12" db="EMBL/GenBank/DDBJ databases">
        <title>The genome of Folsomia candida.</title>
        <authorList>
            <person name="Faddeeva A."/>
            <person name="Derks M.F."/>
            <person name="Anvar Y."/>
            <person name="Smit S."/>
            <person name="Van Straalen N."/>
            <person name="Roelofs D."/>
        </authorList>
    </citation>
    <scope>NUCLEOTIDE SEQUENCE [LARGE SCALE GENOMIC DNA]</scope>
    <source>
        <strain evidence="2 3">VU population</strain>
        <tissue evidence="2">Whole body</tissue>
    </source>
</reference>
<dbReference type="AlphaFoldDB" id="A0A226DKE5"/>
<gene>
    <name evidence="2" type="ORF">Fcan01_19265</name>
</gene>
<protein>
    <submittedName>
        <fullName evidence="2">Uncharacterized protein</fullName>
    </submittedName>
</protein>
<evidence type="ECO:0000313" key="3">
    <source>
        <dbReference type="Proteomes" id="UP000198287"/>
    </source>
</evidence>
<organism evidence="2 3">
    <name type="scientific">Folsomia candida</name>
    <name type="common">Springtail</name>
    <dbReference type="NCBI Taxonomy" id="158441"/>
    <lineage>
        <taxon>Eukaryota</taxon>
        <taxon>Metazoa</taxon>
        <taxon>Ecdysozoa</taxon>
        <taxon>Arthropoda</taxon>
        <taxon>Hexapoda</taxon>
        <taxon>Collembola</taxon>
        <taxon>Entomobryomorpha</taxon>
        <taxon>Isotomoidea</taxon>
        <taxon>Isotomidae</taxon>
        <taxon>Proisotominae</taxon>
        <taxon>Folsomia</taxon>
    </lineage>
</organism>
<proteinExistence type="predicted"/>
<evidence type="ECO:0000256" key="1">
    <source>
        <dbReference type="SAM" id="Phobius"/>
    </source>
</evidence>
<feature type="transmembrane region" description="Helical" evidence="1">
    <location>
        <begin position="12"/>
        <end position="31"/>
    </location>
</feature>
<evidence type="ECO:0000313" key="2">
    <source>
        <dbReference type="EMBL" id="OXA46022.1"/>
    </source>
</evidence>
<comment type="caution">
    <text evidence="2">The sequence shown here is derived from an EMBL/GenBank/DDBJ whole genome shotgun (WGS) entry which is preliminary data.</text>
</comment>
<dbReference type="Proteomes" id="UP000198287">
    <property type="component" value="Unassembled WGS sequence"/>
</dbReference>
<accession>A0A226DKE5</accession>
<keyword evidence="1" id="KW-1133">Transmembrane helix</keyword>
<keyword evidence="1" id="KW-0472">Membrane</keyword>